<proteinExistence type="predicted"/>
<dbReference type="AlphaFoldDB" id="A0A0G4FTF0"/>
<dbReference type="VEuPathDB" id="CryptoDB:Cvel_18678"/>
<sequence>AEVDLRHLSLRENWPKLRASSSSSQDSAPYPLGERDLGTWAADLIFLYKARRAPLLLQILQAVFVE</sequence>
<dbReference type="EMBL" id="CDMZ01000621">
    <property type="protein sequence ID" value="CEM18120.1"/>
    <property type="molecule type" value="Genomic_DNA"/>
</dbReference>
<accession>A0A0G4FTF0</accession>
<reference evidence="1" key="1">
    <citation type="submission" date="2014-11" db="EMBL/GenBank/DDBJ databases">
        <authorList>
            <person name="Otto D Thomas"/>
            <person name="Naeem Raeece"/>
        </authorList>
    </citation>
    <scope>NUCLEOTIDE SEQUENCE</scope>
</reference>
<organism evidence="1">
    <name type="scientific">Chromera velia CCMP2878</name>
    <dbReference type="NCBI Taxonomy" id="1169474"/>
    <lineage>
        <taxon>Eukaryota</taxon>
        <taxon>Sar</taxon>
        <taxon>Alveolata</taxon>
        <taxon>Colpodellida</taxon>
        <taxon>Chromeraceae</taxon>
        <taxon>Chromera</taxon>
    </lineage>
</organism>
<feature type="non-terminal residue" evidence="1">
    <location>
        <position position="1"/>
    </location>
</feature>
<gene>
    <name evidence="1" type="ORF">Cvel_18678</name>
</gene>
<protein>
    <submittedName>
        <fullName evidence="1">Uncharacterized protein</fullName>
    </submittedName>
</protein>
<name>A0A0G4FTF0_9ALVE</name>
<evidence type="ECO:0000313" key="1">
    <source>
        <dbReference type="EMBL" id="CEM18120.1"/>
    </source>
</evidence>